<dbReference type="SUPFAM" id="SSF55811">
    <property type="entry name" value="Nudix"/>
    <property type="match status" value="1"/>
</dbReference>
<dbReference type="NCBIfam" id="NF007980">
    <property type="entry name" value="PRK10707.1"/>
    <property type="match status" value="1"/>
</dbReference>
<dbReference type="PANTHER" id="PTHR12992:SF11">
    <property type="entry name" value="MITOCHONDRIAL COENZYME A DIPHOSPHATASE NUDT8"/>
    <property type="match status" value="1"/>
</dbReference>
<feature type="region of interest" description="Disordered" evidence="7">
    <location>
        <begin position="1"/>
        <end position="28"/>
    </location>
</feature>
<gene>
    <name evidence="9" type="ORF">SAMN06297229_1598</name>
</gene>
<dbReference type="EMBL" id="FXWH01000001">
    <property type="protein sequence ID" value="SMQ67228.1"/>
    <property type="molecule type" value="Genomic_DNA"/>
</dbReference>
<evidence type="ECO:0000256" key="2">
    <source>
        <dbReference type="ARBA" id="ARBA00001946"/>
    </source>
</evidence>
<feature type="compositionally biased region" description="Low complexity" evidence="7">
    <location>
        <begin position="10"/>
        <end position="26"/>
    </location>
</feature>
<organism evidence="9 10">
    <name type="scientific">Pseudidiomarina planktonica</name>
    <dbReference type="NCBI Taxonomy" id="1323738"/>
    <lineage>
        <taxon>Bacteria</taxon>
        <taxon>Pseudomonadati</taxon>
        <taxon>Pseudomonadota</taxon>
        <taxon>Gammaproteobacteria</taxon>
        <taxon>Alteromonadales</taxon>
        <taxon>Idiomarinaceae</taxon>
        <taxon>Pseudidiomarina</taxon>
    </lineage>
</organism>
<proteinExistence type="predicted"/>
<dbReference type="Gene3D" id="3.90.79.10">
    <property type="entry name" value="Nucleoside Triphosphate Pyrophosphohydrolase"/>
    <property type="match status" value="1"/>
</dbReference>
<keyword evidence="5" id="KW-0460">Magnesium</keyword>
<keyword evidence="3" id="KW-0479">Metal-binding</keyword>
<reference evidence="10" key="1">
    <citation type="submission" date="2017-04" db="EMBL/GenBank/DDBJ databases">
        <authorList>
            <person name="Varghese N."/>
            <person name="Submissions S."/>
        </authorList>
    </citation>
    <scope>NUCLEOTIDE SEQUENCE [LARGE SCALE GENOMIC DNA]</scope>
</reference>
<evidence type="ECO:0000256" key="5">
    <source>
        <dbReference type="ARBA" id="ARBA00022842"/>
    </source>
</evidence>
<dbReference type="InterPro" id="IPR000086">
    <property type="entry name" value="NUDIX_hydrolase_dom"/>
</dbReference>
<evidence type="ECO:0000256" key="4">
    <source>
        <dbReference type="ARBA" id="ARBA00022801"/>
    </source>
</evidence>
<dbReference type="RefSeq" id="WP_086434645.1">
    <property type="nucleotide sequence ID" value="NZ_FXWH01000001.1"/>
</dbReference>
<name>A0A1Y6EX32_9GAMM</name>
<accession>A0A1Y6EX32</accession>
<dbReference type="CDD" id="cd03426">
    <property type="entry name" value="NUDIX_CoAse_Nudt7"/>
    <property type="match status" value="1"/>
</dbReference>
<dbReference type="GO" id="GO:0046872">
    <property type="term" value="F:metal ion binding"/>
    <property type="evidence" value="ECO:0007669"/>
    <property type="project" value="UniProtKB-KW"/>
</dbReference>
<keyword evidence="4" id="KW-0378">Hydrolase</keyword>
<evidence type="ECO:0000259" key="8">
    <source>
        <dbReference type="PROSITE" id="PS51462"/>
    </source>
</evidence>
<protein>
    <submittedName>
        <fullName evidence="9">8-oxo-dGTP pyrophosphatase MutT, NUDIX family</fullName>
    </submittedName>
</protein>
<dbReference type="AlphaFoldDB" id="A0A1Y6EX32"/>
<evidence type="ECO:0000256" key="1">
    <source>
        <dbReference type="ARBA" id="ARBA00001936"/>
    </source>
</evidence>
<sequence length="199" mass="23211">MIHTRQDFMQRFSMQPQPSRQRPTQQGLRPAAVLIPIIERDHGLSVILTQRSSKLRHHPGQISFPGGRHDAEDKDLVTTALREAEEEIGLARADVEIIGKLQDYPVISNFLVRPYIGFITPQEHFVRQRSEVADIFEVPLINILHQPNHFVYKLRRFIYPEVYFIPYQQRNIWGATAGMLRELADHLLPEQQQLFRSLN</sequence>
<dbReference type="InterPro" id="IPR015797">
    <property type="entry name" value="NUDIX_hydrolase-like_dom_sf"/>
</dbReference>
<feature type="domain" description="Nudix hydrolase" evidence="8">
    <location>
        <begin position="28"/>
        <end position="164"/>
    </location>
</feature>
<dbReference type="Proteomes" id="UP000194450">
    <property type="component" value="Unassembled WGS sequence"/>
</dbReference>
<evidence type="ECO:0000256" key="6">
    <source>
        <dbReference type="ARBA" id="ARBA00023211"/>
    </source>
</evidence>
<keyword evidence="6" id="KW-0464">Manganese</keyword>
<dbReference type="PANTHER" id="PTHR12992">
    <property type="entry name" value="NUDIX HYDROLASE"/>
    <property type="match status" value="1"/>
</dbReference>
<evidence type="ECO:0000313" key="9">
    <source>
        <dbReference type="EMBL" id="SMQ67228.1"/>
    </source>
</evidence>
<dbReference type="InterPro" id="IPR045121">
    <property type="entry name" value="CoAse"/>
</dbReference>
<dbReference type="Pfam" id="PF00293">
    <property type="entry name" value="NUDIX"/>
    <property type="match status" value="1"/>
</dbReference>
<dbReference type="OrthoDB" id="9802805at2"/>
<evidence type="ECO:0000313" key="10">
    <source>
        <dbReference type="Proteomes" id="UP000194450"/>
    </source>
</evidence>
<keyword evidence="10" id="KW-1185">Reference proteome</keyword>
<evidence type="ECO:0000256" key="7">
    <source>
        <dbReference type="SAM" id="MobiDB-lite"/>
    </source>
</evidence>
<comment type="cofactor">
    <cofactor evidence="1">
        <name>Mn(2+)</name>
        <dbReference type="ChEBI" id="CHEBI:29035"/>
    </cofactor>
</comment>
<dbReference type="GO" id="GO:0010945">
    <property type="term" value="F:coenzyme A diphosphatase activity"/>
    <property type="evidence" value="ECO:0007669"/>
    <property type="project" value="InterPro"/>
</dbReference>
<dbReference type="PROSITE" id="PS51462">
    <property type="entry name" value="NUDIX"/>
    <property type="match status" value="1"/>
</dbReference>
<comment type="cofactor">
    <cofactor evidence="2">
        <name>Mg(2+)</name>
        <dbReference type="ChEBI" id="CHEBI:18420"/>
    </cofactor>
</comment>
<evidence type="ECO:0000256" key="3">
    <source>
        <dbReference type="ARBA" id="ARBA00022723"/>
    </source>
</evidence>